<dbReference type="SMART" id="SM00450">
    <property type="entry name" value="RHOD"/>
    <property type="match status" value="1"/>
</dbReference>
<dbReference type="Gene3D" id="3.40.250.10">
    <property type="entry name" value="Rhodanese-like domain"/>
    <property type="match status" value="1"/>
</dbReference>
<proteinExistence type="predicted"/>
<dbReference type="PANTHER" id="PTHR43031:SF17">
    <property type="entry name" value="SULFURTRANSFERASE YTWF-RELATED"/>
    <property type="match status" value="1"/>
</dbReference>
<dbReference type="InterPro" id="IPR036873">
    <property type="entry name" value="Rhodanese-like_dom_sf"/>
</dbReference>
<dbReference type="EMBL" id="QOVW01000086">
    <property type="protein sequence ID" value="RDB35425.1"/>
    <property type="molecule type" value="Genomic_DNA"/>
</dbReference>
<dbReference type="InterPro" id="IPR001763">
    <property type="entry name" value="Rhodanese-like_dom"/>
</dbReference>
<comment type="caution">
    <text evidence="2">The sequence shown here is derived from an EMBL/GenBank/DDBJ whole genome shotgun (WGS) entry which is preliminary data.</text>
</comment>
<dbReference type="Proteomes" id="UP000253934">
    <property type="component" value="Unassembled WGS sequence"/>
</dbReference>
<dbReference type="AlphaFoldDB" id="A0A369KRU1"/>
<dbReference type="InterPro" id="IPR038062">
    <property type="entry name" value="ScdA-like_N_sf"/>
</dbReference>
<gene>
    <name evidence="2" type="ORF">DCC88_10245</name>
</gene>
<sequence length="207" mass="23915">MTWFRLYPFMLLKQMGAPCFTVIFFYREKNSMENKFSLMATMKDVETFFPFARSLLHSKFHVGGCAQCGYEPHETIEQVAIKHAKDPQAMMEALNEGLEDMHKSEITVSELAIMKKRNAKILIIDVREEWEFDVAKIPNSLLLTEQNFEEMVQWSKNMECVVVVCHHGLRSMNAVLYLRENGVVNARSLQGGIDAYSLFVDTSVPRY</sequence>
<protein>
    <recommendedName>
        <fullName evidence="1">Rhodanese domain-containing protein</fullName>
    </recommendedName>
</protein>
<dbReference type="SUPFAM" id="SSF52821">
    <property type="entry name" value="Rhodanese/Cell cycle control phosphatase"/>
    <property type="match status" value="1"/>
</dbReference>
<evidence type="ECO:0000313" key="3">
    <source>
        <dbReference type="Proteomes" id="UP000253934"/>
    </source>
</evidence>
<evidence type="ECO:0000259" key="1">
    <source>
        <dbReference type="PROSITE" id="PS50206"/>
    </source>
</evidence>
<evidence type="ECO:0000313" key="2">
    <source>
        <dbReference type="EMBL" id="RDB35425.1"/>
    </source>
</evidence>
<name>A0A369KRU1_9BACT</name>
<keyword evidence="3" id="KW-1185">Reference proteome</keyword>
<feature type="domain" description="Rhodanese" evidence="1">
    <location>
        <begin position="117"/>
        <end position="205"/>
    </location>
</feature>
<dbReference type="PROSITE" id="PS50206">
    <property type="entry name" value="RHODANESE_3"/>
    <property type="match status" value="1"/>
</dbReference>
<dbReference type="Pfam" id="PF00581">
    <property type="entry name" value="Rhodanese"/>
    <property type="match status" value="1"/>
</dbReference>
<organism evidence="2 3">
    <name type="scientific">Spirobacillus cienkowskii</name>
    <dbReference type="NCBI Taxonomy" id="495820"/>
    <lineage>
        <taxon>Bacteria</taxon>
        <taxon>Pseudomonadati</taxon>
        <taxon>Bdellovibrionota</taxon>
        <taxon>Oligoflexia</taxon>
        <taxon>Silvanigrellales</taxon>
        <taxon>Spirobacillus</taxon>
    </lineage>
</organism>
<reference evidence="2" key="1">
    <citation type="submission" date="2018-04" db="EMBL/GenBank/DDBJ databases">
        <title>Draft genome sequence of the Candidatus Spirobacillus cienkowskii, a pathogen of freshwater Daphnia species, reconstructed from hemolymph metagenomic reads.</title>
        <authorList>
            <person name="Bresciani L."/>
            <person name="Lemos L.N."/>
            <person name="Wale N."/>
            <person name="Lin J.Y."/>
            <person name="Fernandes G.R."/>
            <person name="Duffy M.A."/>
            <person name="Rodrigues J.M."/>
        </authorList>
    </citation>
    <scope>NUCLEOTIDE SEQUENCE [LARGE SCALE GENOMIC DNA]</scope>
    <source>
        <strain evidence="2">Binning01</strain>
    </source>
</reference>
<dbReference type="Gene3D" id="1.10.3910.10">
    <property type="entry name" value="SP0561-like"/>
    <property type="match status" value="1"/>
</dbReference>
<dbReference type="PANTHER" id="PTHR43031">
    <property type="entry name" value="FAD-DEPENDENT OXIDOREDUCTASE"/>
    <property type="match status" value="1"/>
</dbReference>
<dbReference type="InterPro" id="IPR050229">
    <property type="entry name" value="GlpE_sulfurtransferase"/>
</dbReference>
<accession>A0A369KRU1</accession>